<dbReference type="EMBL" id="JAFGIX010000085">
    <property type="protein sequence ID" value="MBN1574603.1"/>
    <property type="molecule type" value="Genomic_DNA"/>
</dbReference>
<dbReference type="EC" id="2.6.1.-" evidence="4"/>
<dbReference type="InterPro" id="IPR050881">
    <property type="entry name" value="LL-DAP_aminotransferase"/>
</dbReference>
<dbReference type="AlphaFoldDB" id="A0A9D8KJ54"/>
<sequence>MDFHRIKRLPPYVFAEVDALKIEARRKGDDIIDLGMGNPDKATPPHIVEKLVEAAGNPKNHRYSSSRGIYKLRAAVAEKYRREYNVELDPEEEIIVTIGAKEGISHFVLSVVEPGSSVFVPNPTYPIHTYSVIIAGGDIRSIPLSPDRDFFTDLMTAMKLIWPKPVMMIISFPHNPTTRVVDKGFFEEVVSFAHENDVIVVHDFAYSDIVFDGYKAPSFLEVDGAKEVGIEFTSMSKSYNMPGWRVGFAAGNKKLVSALARMKSYLDYGVFQPIQVASIIALNEDQDCVEEVRANYKKRRDALIDGLSRAGWEIEPPKATMFVWAKIPDEFREMGSLEFSKLLLREAKVAVSPGVGFGAQGDDYVRFALVENTHRIKQAVKGIKNVL</sequence>
<dbReference type="PROSITE" id="PS00105">
    <property type="entry name" value="AA_TRANSFER_CLASS_1"/>
    <property type="match status" value="1"/>
</dbReference>
<dbReference type="InterPro" id="IPR004838">
    <property type="entry name" value="NHTrfase_class1_PyrdxlP-BS"/>
</dbReference>
<keyword evidence="3 4" id="KW-0808">Transferase</keyword>
<comment type="caution">
    <text evidence="6">The sequence shown here is derived from an EMBL/GenBank/DDBJ whole genome shotgun (WGS) entry which is preliminary data.</text>
</comment>
<name>A0A9D8KJ54_9DELT</name>
<dbReference type="Proteomes" id="UP000809273">
    <property type="component" value="Unassembled WGS sequence"/>
</dbReference>
<dbReference type="InterPro" id="IPR015421">
    <property type="entry name" value="PyrdxlP-dep_Trfase_major"/>
</dbReference>
<protein>
    <recommendedName>
        <fullName evidence="4">Aminotransferase</fullName>
        <ecNumber evidence="4">2.6.1.-</ecNumber>
    </recommendedName>
</protein>
<reference evidence="6" key="2">
    <citation type="submission" date="2021-01" db="EMBL/GenBank/DDBJ databases">
        <authorList>
            <person name="Hahn C.R."/>
            <person name="Youssef N.H."/>
            <person name="Elshahed M."/>
        </authorList>
    </citation>
    <scope>NUCLEOTIDE SEQUENCE</scope>
    <source>
        <strain evidence="6">Zod_Metabat.24</strain>
    </source>
</reference>
<evidence type="ECO:0000313" key="6">
    <source>
        <dbReference type="EMBL" id="MBN1574603.1"/>
    </source>
</evidence>
<dbReference type="Gene3D" id="3.90.1150.10">
    <property type="entry name" value="Aspartate Aminotransferase, domain 1"/>
    <property type="match status" value="1"/>
</dbReference>
<reference evidence="6" key="1">
    <citation type="journal article" date="2021" name="Environ. Microbiol.">
        <title>Genomic characterization of three novel Desulfobacterota classes expand the metabolic and phylogenetic diversity of the phylum.</title>
        <authorList>
            <person name="Murphy C.L."/>
            <person name="Biggerstaff J."/>
            <person name="Eichhorn A."/>
            <person name="Ewing E."/>
            <person name="Shahan R."/>
            <person name="Soriano D."/>
            <person name="Stewart S."/>
            <person name="VanMol K."/>
            <person name="Walker R."/>
            <person name="Walters P."/>
            <person name="Elshahed M.S."/>
            <person name="Youssef N.H."/>
        </authorList>
    </citation>
    <scope>NUCLEOTIDE SEQUENCE</scope>
    <source>
        <strain evidence="6">Zod_Metabat.24</strain>
    </source>
</reference>
<dbReference type="PANTHER" id="PTHR42832">
    <property type="entry name" value="AMINO ACID AMINOTRANSFERASE"/>
    <property type="match status" value="1"/>
</dbReference>
<accession>A0A9D8KJ54</accession>
<evidence type="ECO:0000313" key="7">
    <source>
        <dbReference type="Proteomes" id="UP000809273"/>
    </source>
</evidence>
<evidence type="ECO:0000256" key="1">
    <source>
        <dbReference type="ARBA" id="ARBA00001933"/>
    </source>
</evidence>
<comment type="similarity">
    <text evidence="4">Belongs to the class-I pyridoxal-phosphate-dependent aminotransferase family.</text>
</comment>
<organism evidence="6 7">
    <name type="scientific">Candidatus Zymogenus saltonus</name>
    <dbReference type="NCBI Taxonomy" id="2844893"/>
    <lineage>
        <taxon>Bacteria</taxon>
        <taxon>Deltaproteobacteria</taxon>
        <taxon>Candidatus Zymogenia</taxon>
        <taxon>Candidatus Zymogeniales</taxon>
        <taxon>Candidatus Zymogenaceae</taxon>
        <taxon>Candidatus Zymogenus</taxon>
    </lineage>
</organism>
<keyword evidence="2 4" id="KW-0032">Aminotransferase</keyword>
<dbReference type="Gene3D" id="3.40.640.10">
    <property type="entry name" value="Type I PLP-dependent aspartate aminotransferase-like (Major domain)"/>
    <property type="match status" value="1"/>
</dbReference>
<dbReference type="PANTHER" id="PTHR42832:SF1">
    <property type="entry name" value="GLUTAMATE-PYRUVATE AMINOTRANSFERASE ALAC"/>
    <property type="match status" value="1"/>
</dbReference>
<evidence type="ECO:0000256" key="3">
    <source>
        <dbReference type="ARBA" id="ARBA00022679"/>
    </source>
</evidence>
<dbReference type="InterPro" id="IPR015424">
    <property type="entry name" value="PyrdxlP-dep_Trfase"/>
</dbReference>
<evidence type="ECO:0000259" key="5">
    <source>
        <dbReference type="Pfam" id="PF00155"/>
    </source>
</evidence>
<dbReference type="Pfam" id="PF00155">
    <property type="entry name" value="Aminotran_1_2"/>
    <property type="match status" value="1"/>
</dbReference>
<dbReference type="CDD" id="cd00609">
    <property type="entry name" value="AAT_like"/>
    <property type="match status" value="1"/>
</dbReference>
<feature type="domain" description="Aminotransferase class I/classII large" evidence="5">
    <location>
        <begin position="30"/>
        <end position="380"/>
    </location>
</feature>
<dbReference type="InterPro" id="IPR015422">
    <property type="entry name" value="PyrdxlP-dep_Trfase_small"/>
</dbReference>
<dbReference type="GO" id="GO:0008483">
    <property type="term" value="F:transaminase activity"/>
    <property type="evidence" value="ECO:0007669"/>
    <property type="project" value="UniProtKB-KW"/>
</dbReference>
<gene>
    <name evidence="6" type="ORF">JW984_15505</name>
</gene>
<evidence type="ECO:0000256" key="4">
    <source>
        <dbReference type="RuleBase" id="RU000481"/>
    </source>
</evidence>
<evidence type="ECO:0000256" key="2">
    <source>
        <dbReference type="ARBA" id="ARBA00022576"/>
    </source>
</evidence>
<comment type="cofactor">
    <cofactor evidence="1 4">
        <name>pyridoxal 5'-phosphate</name>
        <dbReference type="ChEBI" id="CHEBI:597326"/>
    </cofactor>
</comment>
<dbReference type="GO" id="GO:0030170">
    <property type="term" value="F:pyridoxal phosphate binding"/>
    <property type="evidence" value="ECO:0007669"/>
    <property type="project" value="InterPro"/>
</dbReference>
<proteinExistence type="inferred from homology"/>
<dbReference type="SUPFAM" id="SSF53383">
    <property type="entry name" value="PLP-dependent transferases"/>
    <property type="match status" value="1"/>
</dbReference>
<dbReference type="InterPro" id="IPR004839">
    <property type="entry name" value="Aminotransferase_I/II_large"/>
</dbReference>